<reference evidence="2" key="1">
    <citation type="submission" date="2022-11" db="EMBL/GenBank/DDBJ databases">
        <title>Biodiversity and phylogenetic relationships of bacteria.</title>
        <authorList>
            <person name="Machado R.A.R."/>
            <person name="Bhat A."/>
            <person name="Loulou A."/>
            <person name="Kallel S."/>
        </authorList>
    </citation>
    <scope>NUCLEOTIDE SEQUENCE</scope>
    <source>
        <strain evidence="2">K-TC2</strain>
    </source>
</reference>
<dbReference type="Pfam" id="PF07883">
    <property type="entry name" value="Cupin_2"/>
    <property type="match status" value="1"/>
</dbReference>
<keyword evidence="3" id="KW-1185">Reference proteome</keyword>
<feature type="domain" description="Cupin type-2" evidence="1">
    <location>
        <begin position="47"/>
        <end position="112"/>
    </location>
</feature>
<dbReference type="InterPro" id="IPR011051">
    <property type="entry name" value="RmlC_Cupin_sf"/>
</dbReference>
<dbReference type="Proteomes" id="UP001144805">
    <property type="component" value="Unassembled WGS sequence"/>
</dbReference>
<dbReference type="Gene3D" id="2.60.120.10">
    <property type="entry name" value="Jelly Rolls"/>
    <property type="match status" value="1"/>
</dbReference>
<proteinExistence type="predicted"/>
<protein>
    <submittedName>
        <fullName evidence="2">Cupin domain-containing protein</fullName>
    </submittedName>
</protein>
<dbReference type="PANTHER" id="PTHR36440">
    <property type="entry name" value="PUTATIVE (AFU_ORTHOLOGUE AFUA_8G07350)-RELATED"/>
    <property type="match status" value="1"/>
</dbReference>
<accession>A0A9X3ILN3</accession>
<evidence type="ECO:0000313" key="3">
    <source>
        <dbReference type="Proteomes" id="UP001144805"/>
    </source>
</evidence>
<dbReference type="InterPro" id="IPR053146">
    <property type="entry name" value="QDO-like"/>
</dbReference>
<dbReference type="PANTHER" id="PTHR36440:SF1">
    <property type="entry name" value="PUTATIVE (AFU_ORTHOLOGUE AFUA_8G07350)-RELATED"/>
    <property type="match status" value="1"/>
</dbReference>
<gene>
    <name evidence="2" type="ORF">OSH07_15980</name>
</gene>
<dbReference type="SUPFAM" id="SSF51182">
    <property type="entry name" value="RmlC-like cupins"/>
    <property type="match status" value="1"/>
</dbReference>
<comment type="caution">
    <text evidence="2">The sequence shown here is derived from an EMBL/GenBank/DDBJ whole genome shotgun (WGS) entry which is preliminary data.</text>
</comment>
<dbReference type="InterPro" id="IPR013096">
    <property type="entry name" value="Cupin_2"/>
</dbReference>
<dbReference type="RefSeq" id="WP_266339664.1">
    <property type="nucleotide sequence ID" value="NZ_JAPKNK010000006.1"/>
</dbReference>
<name>A0A9X3ILN3_9HYPH</name>
<organism evidence="2 3">
    <name type="scientific">Kaistia nematophila</name>
    <dbReference type="NCBI Taxonomy" id="2994654"/>
    <lineage>
        <taxon>Bacteria</taxon>
        <taxon>Pseudomonadati</taxon>
        <taxon>Pseudomonadota</taxon>
        <taxon>Alphaproteobacteria</taxon>
        <taxon>Hyphomicrobiales</taxon>
        <taxon>Kaistiaceae</taxon>
        <taxon>Kaistia</taxon>
    </lineage>
</organism>
<dbReference type="EMBL" id="JAPKNK010000006">
    <property type="protein sequence ID" value="MCX5570708.1"/>
    <property type="molecule type" value="Genomic_DNA"/>
</dbReference>
<dbReference type="AlphaFoldDB" id="A0A9X3ILN3"/>
<dbReference type="InterPro" id="IPR014710">
    <property type="entry name" value="RmlC-like_jellyroll"/>
</dbReference>
<evidence type="ECO:0000259" key="1">
    <source>
        <dbReference type="Pfam" id="PF07883"/>
    </source>
</evidence>
<sequence length="157" mass="16988">MPAFDKPLASLPGRERIVRNSHGGQVFIHATAAETAGALGMWETFSAPGTGPHWHTHTRETEVFRVISGRYRFWCGDTVVEAEPGATITLPPYVPHCWRNISDVPGRMLAIVTPGGFEQLFIELERRGATSDADVLAIETALGIVDSGLQGAARPDP</sequence>
<evidence type="ECO:0000313" key="2">
    <source>
        <dbReference type="EMBL" id="MCX5570708.1"/>
    </source>
</evidence>